<feature type="transmembrane region" description="Helical" evidence="7">
    <location>
        <begin position="145"/>
        <end position="164"/>
    </location>
</feature>
<feature type="transmembrane region" description="Helical" evidence="7">
    <location>
        <begin position="185"/>
        <end position="204"/>
    </location>
</feature>
<gene>
    <name evidence="8" type="primary">spoVB</name>
    <name evidence="8" type="ORF">M5X12_23125</name>
</gene>
<feature type="transmembrane region" description="Helical" evidence="7">
    <location>
        <begin position="451"/>
        <end position="474"/>
    </location>
</feature>
<dbReference type="PIRSF" id="PIRSF038958">
    <property type="entry name" value="PG_synth_SpoVB"/>
    <property type="match status" value="1"/>
</dbReference>
<feature type="transmembrane region" description="Helical" evidence="7">
    <location>
        <begin position="363"/>
        <end position="387"/>
    </location>
</feature>
<organism evidence="8 9">
    <name type="scientific">Paenibacillus alvei</name>
    <name type="common">Bacillus alvei</name>
    <dbReference type="NCBI Taxonomy" id="44250"/>
    <lineage>
        <taxon>Bacteria</taxon>
        <taxon>Bacillati</taxon>
        <taxon>Bacillota</taxon>
        <taxon>Bacilli</taxon>
        <taxon>Bacillales</taxon>
        <taxon>Paenibacillaceae</taxon>
        <taxon>Paenibacillus</taxon>
    </lineage>
</organism>
<evidence type="ECO:0000256" key="3">
    <source>
        <dbReference type="ARBA" id="ARBA00022692"/>
    </source>
</evidence>
<sequence>MNDIGRQSCAEVRVRRGIPLLKSTLQKQTFIQGTLILLAAGIVNRILGFIPRIMLPRIIGAEGVGIYQLGYPFLIVIITLITGGIPLAVAKLIAEADAVGDQQRVKRILSLALKITIGASIVFSAALLILAPWITTHVLTDSRVYYTFLVMTPIIIVIAASSVFRGYFQGMQNMIPTATSQVVETIIRIFTVIAFAYICLPYGLEWAAAGAMAGVVIGEIGGFAVLAWMYYTSRRRSTNSTSEPTDMVLKPAKNGHAPTAPPPNVLRRLLQITLPVTGGKLVGSLSYLLESITIARSLAAAGVITAIATAQYGALQGMIIPILTLPGALTYSLAVSLVPALSEALGRNDTITIQKRIHQAVRLALVSGAPFAVVMFVLAVPLCALLYNDATVAPMLKWMAPVAIFIYLQAPLQAALQALERPGTALVNTFIGAILKIGLILWLASNPQLGITGAVIAINVNIVVVTTLHAFSVVRHIGLKLPWMDFIKVGAAMVITAGCIQAVYIHLSSSTDEHILLRFILSCIVGIIVYILLLILMKLINRSDIARFPIFRRFFPAKPDPK</sequence>
<name>A0ABT4H376_PAEAL</name>
<dbReference type="InterPro" id="IPR050833">
    <property type="entry name" value="Poly_Biosynth_Transport"/>
</dbReference>
<feature type="transmembrane region" description="Helical" evidence="7">
    <location>
        <begin position="486"/>
        <end position="507"/>
    </location>
</feature>
<feature type="transmembrane region" description="Helical" evidence="7">
    <location>
        <begin position="399"/>
        <end position="419"/>
    </location>
</feature>
<feature type="region of interest" description="Disordered" evidence="6">
    <location>
        <begin position="237"/>
        <end position="256"/>
    </location>
</feature>
<feature type="transmembrane region" description="Helical" evidence="7">
    <location>
        <begin position="519"/>
        <end position="540"/>
    </location>
</feature>
<evidence type="ECO:0000256" key="2">
    <source>
        <dbReference type="ARBA" id="ARBA00022475"/>
    </source>
</evidence>
<evidence type="ECO:0000313" key="9">
    <source>
        <dbReference type="Proteomes" id="UP001527181"/>
    </source>
</evidence>
<reference evidence="8 9" key="1">
    <citation type="submission" date="2022-05" db="EMBL/GenBank/DDBJ databases">
        <title>Genome Sequencing of Bee-Associated Microbes.</title>
        <authorList>
            <person name="Dunlap C."/>
        </authorList>
    </citation>
    <scope>NUCLEOTIDE SEQUENCE [LARGE SCALE GENOMIC DNA]</scope>
    <source>
        <strain evidence="8 9">NRRL B-04010</strain>
    </source>
</reference>
<keyword evidence="2" id="KW-1003">Cell membrane</keyword>
<evidence type="ECO:0000256" key="4">
    <source>
        <dbReference type="ARBA" id="ARBA00022989"/>
    </source>
</evidence>
<protein>
    <submittedName>
        <fullName evidence="8">Stage V sporulation protein B</fullName>
    </submittedName>
</protein>
<evidence type="ECO:0000256" key="5">
    <source>
        <dbReference type="ARBA" id="ARBA00023136"/>
    </source>
</evidence>
<accession>A0ABT4H376</accession>
<dbReference type="NCBIfam" id="TIGR02900">
    <property type="entry name" value="spore_V_B"/>
    <property type="match status" value="1"/>
</dbReference>
<evidence type="ECO:0000256" key="6">
    <source>
        <dbReference type="SAM" id="MobiDB-lite"/>
    </source>
</evidence>
<proteinExistence type="predicted"/>
<keyword evidence="9" id="KW-1185">Reference proteome</keyword>
<dbReference type="InterPro" id="IPR014249">
    <property type="entry name" value="Spore_V_B"/>
</dbReference>
<feature type="transmembrane region" description="Helical" evidence="7">
    <location>
        <begin position="30"/>
        <end position="50"/>
    </location>
</feature>
<feature type="transmembrane region" description="Helical" evidence="7">
    <location>
        <begin position="426"/>
        <end position="445"/>
    </location>
</feature>
<feature type="transmembrane region" description="Helical" evidence="7">
    <location>
        <begin position="210"/>
        <end position="231"/>
    </location>
</feature>
<keyword evidence="4 7" id="KW-1133">Transmembrane helix</keyword>
<feature type="transmembrane region" description="Helical" evidence="7">
    <location>
        <begin position="294"/>
        <end position="312"/>
    </location>
</feature>
<dbReference type="CDD" id="cd13124">
    <property type="entry name" value="MATE_SpoVB_like"/>
    <property type="match status" value="1"/>
</dbReference>
<evidence type="ECO:0000256" key="1">
    <source>
        <dbReference type="ARBA" id="ARBA00004651"/>
    </source>
</evidence>
<dbReference type="InterPro" id="IPR024923">
    <property type="entry name" value="PG_synth_SpoVB"/>
</dbReference>
<dbReference type="RefSeq" id="WP_268599151.1">
    <property type="nucleotide sequence ID" value="NZ_JAKOBS010000006.1"/>
</dbReference>
<dbReference type="InterPro" id="IPR002797">
    <property type="entry name" value="Polysacc_synth"/>
</dbReference>
<feature type="transmembrane region" description="Helical" evidence="7">
    <location>
        <begin position="111"/>
        <end position="133"/>
    </location>
</feature>
<evidence type="ECO:0000256" key="7">
    <source>
        <dbReference type="SAM" id="Phobius"/>
    </source>
</evidence>
<keyword evidence="3 7" id="KW-0812">Transmembrane</keyword>
<comment type="caution">
    <text evidence="8">The sequence shown here is derived from an EMBL/GenBank/DDBJ whole genome shotgun (WGS) entry which is preliminary data.</text>
</comment>
<evidence type="ECO:0000313" key="8">
    <source>
        <dbReference type="EMBL" id="MCY9763433.1"/>
    </source>
</evidence>
<comment type="subcellular location">
    <subcellularLocation>
        <location evidence="1">Cell membrane</location>
        <topology evidence="1">Multi-pass membrane protein</topology>
    </subcellularLocation>
</comment>
<keyword evidence="5 7" id="KW-0472">Membrane</keyword>
<dbReference type="Pfam" id="PF01943">
    <property type="entry name" value="Polysacc_synt"/>
    <property type="match status" value="1"/>
</dbReference>
<dbReference type="PANTHER" id="PTHR30250">
    <property type="entry name" value="PST FAMILY PREDICTED COLANIC ACID TRANSPORTER"/>
    <property type="match status" value="1"/>
</dbReference>
<dbReference type="EMBL" id="JAMDNP010000055">
    <property type="protein sequence ID" value="MCY9763433.1"/>
    <property type="molecule type" value="Genomic_DNA"/>
</dbReference>
<dbReference type="Proteomes" id="UP001527181">
    <property type="component" value="Unassembled WGS sequence"/>
</dbReference>
<feature type="transmembrane region" description="Helical" evidence="7">
    <location>
        <begin position="318"/>
        <end position="342"/>
    </location>
</feature>
<feature type="transmembrane region" description="Helical" evidence="7">
    <location>
        <begin position="70"/>
        <end position="90"/>
    </location>
</feature>
<dbReference type="PANTHER" id="PTHR30250:SF24">
    <property type="entry name" value="STAGE V SPORULATION PROTEIN B"/>
    <property type="match status" value="1"/>
</dbReference>